<evidence type="ECO:0000256" key="1">
    <source>
        <dbReference type="SAM" id="SignalP"/>
    </source>
</evidence>
<reference evidence="2 3" key="1">
    <citation type="submission" date="2017-03" db="EMBL/GenBank/DDBJ databases">
        <title>Complete genome sequence of the novel DNRA strain Pseudomonas sp. S-6-2 isolated from Chinese polluted river sediment. Journal of Biotechnology.</title>
        <authorList>
            <person name="Li J."/>
            <person name="Xiang F."/>
            <person name="Wang L."/>
            <person name="Xi L."/>
            <person name="Liu J."/>
        </authorList>
    </citation>
    <scope>NUCLEOTIDE SEQUENCE [LARGE SCALE GENOMIC DNA]</scope>
    <source>
        <strain evidence="2 3">S-6-2</strain>
    </source>
</reference>
<sequence length="256" mass="29652">MVVHLKRIVIVLALLCMAPLAQADLQRLQTLHEFRSEGYITGTYLLIDNNLYERVREPGNRETYNQALTRMDQLLRQLGNPNELRNPYTDFVNLIRELEGQPEDEAHFNLATVNRIMQAHGRLERTAAQLYSEQIGGAPEQLLTLHQQSLETNQILLLYQNTMFSSVGVYFMDADEGIFAAMDKRITERASQLHSLFPDQQATLSRLDKQYTFIQPRLIKYYEDWVPTIAAFYLQRNIQTLDMLAREQVRVASQSS</sequence>
<protein>
    <submittedName>
        <fullName evidence="2">Uncharacterized protein</fullName>
    </submittedName>
</protein>
<dbReference type="AlphaFoldDB" id="A0A1V0B1I2"/>
<dbReference type="RefSeq" id="WP_080048492.1">
    <property type="nucleotide sequence ID" value="NZ_CP020100.1"/>
</dbReference>
<evidence type="ECO:0000313" key="3">
    <source>
        <dbReference type="Proteomes" id="UP000243488"/>
    </source>
</evidence>
<accession>A0A1V0B1I2</accession>
<feature type="signal peptide" evidence="1">
    <location>
        <begin position="1"/>
        <end position="23"/>
    </location>
</feature>
<organism evidence="2 3">
    <name type="scientific">Halopseudomonas phragmitis</name>
    <dbReference type="NCBI Taxonomy" id="1931241"/>
    <lineage>
        <taxon>Bacteria</taxon>
        <taxon>Pseudomonadati</taxon>
        <taxon>Pseudomonadota</taxon>
        <taxon>Gammaproteobacteria</taxon>
        <taxon>Pseudomonadales</taxon>
        <taxon>Pseudomonadaceae</taxon>
        <taxon>Halopseudomonas</taxon>
    </lineage>
</organism>
<proteinExistence type="predicted"/>
<keyword evidence="3" id="KW-1185">Reference proteome</keyword>
<feature type="chain" id="PRO_5012211518" evidence="1">
    <location>
        <begin position="24"/>
        <end position="256"/>
    </location>
</feature>
<dbReference type="Proteomes" id="UP000243488">
    <property type="component" value="Chromosome"/>
</dbReference>
<dbReference type="KEGG" id="ppha:BVH74_02160"/>
<dbReference type="EMBL" id="CP020100">
    <property type="protein sequence ID" value="AQZ93634.1"/>
    <property type="molecule type" value="Genomic_DNA"/>
</dbReference>
<name>A0A1V0B1I2_9GAMM</name>
<gene>
    <name evidence="2" type="ORF">BVH74_02160</name>
</gene>
<keyword evidence="1" id="KW-0732">Signal</keyword>
<evidence type="ECO:0000313" key="2">
    <source>
        <dbReference type="EMBL" id="AQZ93634.1"/>
    </source>
</evidence>